<reference evidence="14" key="1">
    <citation type="journal article" date="2020" name="Stud. Mycol.">
        <title>101 Dothideomycetes genomes: a test case for predicting lifestyles and emergence of pathogens.</title>
        <authorList>
            <person name="Haridas S."/>
            <person name="Albert R."/>
            <person name="Binder M."/>
            <person name="Bloem J."/>
            <person name="Labutti K."/>
            <person name="Salamov A."/>
            <person name="Andreopoulos B."/>
            <person name="Baker S."/>
            <person name="Barry K."/>
            <person name="Bills G."/>
            <person name="Bluhm B."/>
            <person name="Cannon C."/>
            <person name="Castanera R."/>
            <person name="Culley D."/>
            <person name="Daum C."/>
            <person name="Ezra D."/>
            <person name="Gonzalez J."/>
            <person name="Henrissat B."/>
            <person name="Kuo A."/>
            <person name="Liang C."/>
            <person name="Lipzen A."/>
            <person name="Lutzoni F."/>
            <person name="Magnuson J."/>
            <person name="Mondo S."/>
            <person name="Nolan M."/>
            <person name="Ohm R."/>
            <person name="Pangilinan J."/>
            <person name="Park H.-J."/>
            <person name="Ramirez L."/>
            <person name="Alfaro M."/>
            <person name="Sun H."/>
            <person name="Tritt A."/>
            <person name="Yoshinaga Y."/>
            <person name="Zwiers L.-H."/>
            <person name="Turgeon B."/>
            <person name="Goodwin S."/>
            <person name="Spatafora J."/>
            <person name="Crous P."/>
            <person name="Grigoriev I."/>
        </authorList>
    </citation>
    <scope>NUCLEOTIDE SEQUENCE</scope>
    <source>
        <strain evidence="14">CBS 207.26</strain>
    </source>
</reference>
<comment type="subcellular location">
    <subcellularLocation>
        <location evidence="2 10">Nucleus</location>
        <location evidence="2 10">Nucleolus</location>
    </subcellularLocation>
</comment>
<name>A0A6A6E568_9PEZI</name>
<keyword evidence="9 10" id="KW-0687">Ribonucleoprotein</keyword>
<dbReference type="GO" id="GO:0032040">
    <property type="term" value="C:small-subunit processome"/>
    <property type="evidence" value="ECO:0007669"/>
    <property type="project" value="TreeGrafter"/>
</dbReference>
<dbReference type="FunFam" id="3.40.50.300:FF:002356">
    <property type="entry name" value="U3 small nucleolar RNA-associated protein 25"/>
    <property type="match status" value="1"/>
</dbReference>
<evidence type="ECO:0000256" key="10">
    <source>
        <dbReference type="RuleBase" id="RU365070"/>
    </source>
</evidence>
<feature type="region of interest" description="Disordered" evidence="11">
    <location>
        <begin position="1"/>
        <end position="146"/>
    </location>
</feature>
<protein>
    <recommendedName>
        <fullName evidence="5 10">U3 small nucleolar RNA-associated protein 25</fullName>
        <shortName evidence="10">U3 snoRNA-associated protein 25</shortName>
    </recommendedName>
</protein>
<dbReference type="AlphaFoldDB" id="A0A6A6E568"/>
<keyword evidence="15" id="KW-1185">Reference proteome</keyword>
<feature type="compositionally biased region" description="Acidic residues" evidence="11">
    <location>
        <begin position="115"/>
        <end position="146"/>
    </location>
</feature>
<evidence type="ECO:0000256" key="7">
    <source>
        <dbReference type="ARBA" id="ARBA00022552"/>
    </source>
</evidence>
<comment type="subunit">
    <text evidence="4 10">Component of the ribosomal small subunit (SSU) processome composed of at least 40 protein subunits and snoRNA U3.</text>
</comment>
<feature type="domain" description="UTP25 NTP hydrolase-like" evidence="13">
    <location>
        <begin position="241"/>
        <end position="497"/>
    </location>
</feature>
<evidence type="ECO:0000256" key="8">
    <source>
        <dbReference type="ARBA" id="ARBA00023242"/>
    </source>
</evidence>
<dbReference type="Proteomes" id="UP000800200">
    <property type="component" value="Unassembled WGS sequence"/>
</dbReference>
<evidence type="ECO:0000256" key="9">
    <source>
        <dbReference type="ARBA" id="ARBA00023274"/>
    </source>
</evidence>
<feature type="compositionally biased region" description="Basic residues" evidence="11">
    <location>
        <begin position="12"/>
        <end position="24"/>
    </location>
</feature>
<evidence type="ECO:0000256" key="3">
    <source>
        <dbReference type="ARBA" id="ARBA00009223"/>
    </source>
</evidence>
<dbReference type="GO" id="GO:0000462">
    <property type="term" value="P:maturation of SSU-rRNA from tricistronic rRNA transcript (SSU-rRNA, 5.8S rRNA, LSU-rRNA)"/>
    <property type="evidence" value="ECO:0007669"/>
    <property type="project" value="TreeGrafter"/>
</dbReference>
<dbReference type="Pfam" id="PF22916">
    <property type="entry name" value="UTP25_NTPase-like"/>
    <property type="match status" value="1"/>
</dbReference>
<evidence type="ECO:0000256" key="11">
    <source>
        <dbReference type="SAM" id="MobiDB-lite"/>
    </source>
</evidence>
<evidence type="ECO:0000256" key="5">
    <source>
        <dbReference type="ARBA" id="ARBA00015422"/>
    </source>
</evidence>
<organism evidence="14 15">
    <name type="scientific">Zopfia rhizophila CBS 207.26</name>
    <dbReference type="NCBI Taxonomy" id="1314779"/>
    <lineage>
        <taxon>Eukaryota</taxon>
        <taxon>Fungi</taxon>
        <taxon>Dikarya</taxon>
        <taxon>Ascomycota</taxon>
        <taxon>Pezizomycotina</taxon>
        <taxon>Dothideomycetes</taxon>
        <taxon>Dothideomycetes incertae sedis</taxon>
        <taxon>Zopfiaceae</taxon>
        <taxon>Zopfia</taxon>
    </lineage>
</organism>
<dbReference type="GO" id="GO:0019843">
    <property type="term" value="F:rRNA binding"/>
    <property type="evidence" value="ECO:0007669"/>
    <property type="project" value="TreeGrafter"/>
</dbReference>
<evidence type="ECO:0000313" key="15">
    <source>
        <dbReference type="Proteomes" id="UP000800200"/>
    </source>
</evidence>
<proteinExistence type="inferred from homology"/>
<feature type="compositionally biased region" description="Acidic residues" evidence="11">
    <location>
        <begin position="43"/>
        <end position="69"/>
    </location>
</feature>
<dbReference type="EMBL" id="ML994633">
    <property type="protein sequence ID" value="KAF2185648.1"/>
    <property type="molecule type" value="Genomic_DNA"/>
</dbReference>
<evidence type="ECO:0000256" key="1">
    <source>
        <dbReference type="ARBA" id="ARBA00002883"/>
    </source>
</evidence>
<accession>A0A6A6E568</accession>
<dbReference type="PANTHER" id="PTHR12933">
    <property type="entry name" value="ORF PROTEIN-RELATED"/>
    <property type="match status" value="1"/>
</dbReference>
<evidence type="ECO:0000259" key="13">
    <source>
        <dbReference type="Pfam" id="PF22916"/>
    </source>
</evidence>
<evidence type="ECO:0000256" key="6">
    <source>
        <dbReference type="ARBA" id="ARBA00022517"/>
    </source>
</evidence>
<keyword evidence="7 10" id="KW-0698">rRNA processing</keyword>
<feature type="domain" description="UTP25 C-terminal" evidence="12">
    <location>
        <begin position="509"/>
        <end position="704"/>
    </location>
</feature>
<feature type="compositionally biased region" description="Basic and acidic residues" evidence="11">
    <location>
        <begin position="1"/>
        <end position="11"/>
    </location>
</feature>
<evidence type="ECO:0000313" key="14">
    <source>
        <dbReference type="EMBL" id="KAF2185648.1"/>
    </source>
</evidence>
<dbReference type="Pfam" id="PF06862">
    <property type="entry name" value="Utp25_C"/>
    <property type="match status" value="1"/>
</dbReference>
<evidence type="ECO:0000256" key="4">
    <source>
        <dbReference type="ARBA" id="ARBA00011192"/>
    </source>
</evidence>
<dbReference type="OrthoDB" id="10264378at2759"/>
<dbReference type="InterPro" id="IPR053939">
    <property type="entry name" value="UTP25_C"/>
</dbReference>
<evidence type="ECO:0000259" key="12">
    <source>
        <dbReference type="Pfam" id="PF06862"/>
    </source>
</evidence>
<gene>
    <name evidence="14" type="ORF">K469DRAFT_738942</name>
</gene>
<keyword evidence="8 10" id="KW-0539">Nucleus</keyword>
<dbReference type="GO" id="GO:0034511">
    <property type="term" value="F:U3 snoRNA binding"/>
    <property type="evidence" value="ECO:0007669"/>
    <property type="project" value="InterPro"/>
</dbReference>
<dbReference type="InterPro" id="IPR053940">
    <property type="entry name" value="UTP25_NTPase-like"/>
</dbReference>
<dbReference type="InterPro" id="IPR010678">
    <property type="entry name" value="UTP25"/>
</dbReference>
<sequence length="705" mass="80227">MAAIRGREAFRGRGRGRRNIRGGRKNGFASGRVEEPPGNGESDVSDVPESEPEVEPDVSDQASADEEDAQPTGSAYHALLQAFQQAEAKDKPRRKRRKLDHPTNIVEEVQSIAADLDEVEETSPADEEEVAEVAQEDDLEEDEDTSDPFEVHFANPDQNELSQRLKAISDNQWTMERLKTSDSGKCVLQTPFSNHKVTSRRKLKTTRDIKLKHRLVSNAENVLGQFSDLEQAIVPSIFDHQDILFGGRTVQNAGRLRHITSLHALNHIFNTRDRIIKNNAKIAREQDDEDIEFRDQGFTRPKVLFLLETKQSCVRTVEAMTQLCDFEQQENKKRFLDSFSLPEDKFSDDKPEDFRELFEGNDENEFRIGMKFTRKTVKFFSKFYNSDVILASALGLRRAIESGDPKKKGSDFLSSIELVIMDHADAAFMQNWEHTEYVFEHLNLQPKDAHGCDFSRVRNWYLDGHAANLRQTIILSSYFTPKINALFNKHAQNVAGRLRYTPDYTTGIIETLNLGIKQTFSRFDSPSFATDPDARFKYFTSTIIPQLTRLQKPAEGGQGILIFIPSYLDFVRVRNYFAGSTATQNISFGAISEYVDPTDVRRARSHFMTGRQSMLLYTGRVHHFHRYNIRGVKRVVFYGIPENAAFYKEVVGFVGASLGRGEVRKRDVGVRVTFSRWERMELERVVGGGRVGMMVGGGADVFDFV</sequence>
<comment type="function">
    <text evidence="1 10">DEAD-box RNA helicase-like protein required for pre-18S rRNA processing, specifically at sites A0, A1, and A2.</text>
</comment>
<comment type="similarity">
    <text evidence="3 10">Belongs to the UTP25 family.</text>
</comment>
<dbReference type="PANTHER" id="PTHR12933:SF0">
    <property type="entry name" value="U3 SMALL NUCLEOLAR RNA-ASSOCIATED PROTEIN 25 HOMOLOG"/>
    <property type="match status" value="1"/>
</dbReference>
<evidence type="ECO:0000256" key="2">
    <source>
        <dbReference type="ARBA" id="ARBA00004604"/>
    </source>
</evidence>
<keyword evidence="6 10" id="KW-0690">Ribosome biogenesis</keyword>